<proteinExistence type="predicted"/>
<protein>
    <submittedName>
        <fullName evidence="3">Uncharacterized protein</fullName>
    </submittedName>
</protein>
<evidence type="ECO:0000256" key="1">
    <source>
        <dbReference type="SAM" id="MobiDB-lite"/>
    </source>
</evidence>
<organism evidence="3 4">
    <name type="scientific">Puccinia striiformis f. sp. tritici PST-78</name>
    <dbReference type="NCBI Taxonomy" id="1165861"/>
    <lineage>
        <taxon>Eukaryota</taxon>
        <taxon>Fungi</taxon>
        <taxon>Dikarya</taxon>
        <taxon>Basidiomycota</taxon>
        <taxon>Pucciniomycotina</taxon>
        <taxon>Pucciniomycetes</taxon>
        <taxon>Pucciniales</taxon>
        <taxon>Pucciniaceae</taxon>
        <taxon>Puccinia</taxon>
    </lineage>
</organism>
<feature type="signal peptide" evidence="2">
    <location>
        <begin position="1"/>
        <end position="24"/>
    </location>
</feature>
<sequence length="378" mass="41803">MRVVPALVYLLAGFLADGHPTASAEPNLYQLCDHRVFPEIKPDAASAIPKMEEADSQHHEVLEQHFHTKVLIKDREVYINNPFPGECFSTVHLFSDPLTPLIRSHVHRGWNVLHGQDLEPNYLVARLEHPVESATQITVTYSTGQNVYEDLVQGLQSFEPIPEEALHPHGQLTPGSPENHYNDFVSHHATSRHGDAASHHSGTHDGDVAPDHATPRDGDTASHHSGTLDGAAAPHHTNFYDGDASSHHSNAELSDSDAEESESKPNGADPHYDDARDPALQEQFTYDYDTDSDLDDAYSDDDHFEDHHEHPQSTHRKDDVGAQGPHGDHELRHTEPGLSLAEHEISKSLRGDAGSQHGDTPRRKLEFPTELKEGGSSR</sequence>
<keyword evidence="2" id="KW-0732">Signal</keyword>
<feature type="compositionally biased region" description="Basic and acidic residues" evidence="1">
    <location>
        <begin position="359"/>
        <end position="378"/>
    </location>
</feature>
<evidence type="ECO:0000313" key="3">
    <source>
        <dbReference type="EMBL" id="KNF06508.1"/>
    </source>
</evidence>
<feature type="region of interest" description="Disordered" evidence="1">
    <location>
        <begin position="165"/>
        <end position="275"/>
    </location>
</feature>
<dbReference type="AlphaFoldDB" id="A0A0L0W4Q8"/>
<dbReference type="EMBL" id="AJIL01000003">
    <property type="protein sequence ID" value="KNF06508.1"/>
    <property type="molecule type" value="Genomic_DNA"/>
</dbReference>
<evidence type="ECO:0000256" key="2">
    <source>
        <dbReference type="SAM" id="SignalP"/>
    </source>
</evidence>
<reference evidence="4" key="1">
    <citation type="submission" date="2014-03" db="EMBL/GenBank/DDBJ databases">
        <title>The Genome Sequence of Puccinia striiformis f. sp. tritici PST-78.</title>
        <authorList>
            <consortium name="The Broad Institute Genome Sequencing Platform"/>
            <person name="Cuomo C."/>
            <person name="Hulbert S."/>
            <person name="Chen X."/>
            <person name="Walker B."/>
            <person name="Young S.K."/>
            <person name="Zeng Q."/>
            <person name="Gargeya S."/>
            <person name="Fitzgerald M."/>
            <person name="Haas B."/>
            <person name="Abouelleil A."/>
            <person name="Alvarado L."/>
            <person name="Arachchi H.M."/>
            <person name="Berlin A.M."/>
            <person name="Chapman S.B."/>
            <person name="Goldberg J."/>
            <person name="Griggs A."/>
            <person name="Gujja S."/>
            <person name="Hansen M."/>
            <person name="Howarth C."/>
            <person name="Imamovic A."/>
            <person name="Larimer J."/>
            <person name="McCowan C."/>
            <person name="Montmayeur A."/>
            <person name="Murphy C."/>
            <person name="Neiman D."/>
            <person name="Pearson M."/>
            <person name="Priest M."/>
            <person name="Roberts A."/>
            <person name="Saif S."/>
            <person name="Shea T."/>
            <person name="Sisk P."/>
            <person name="Sykes S."/>
            <person name="Wortman J."/>
            <person name="Nusbaum C."/>
            <person name="Birren B."/>
        </authorList>
    </citation>
    <scope>NUCLEOTIDE SEQUENCE [LARGE SCALE GENOMIC DNA]</scope>
    <source>
        <strain evidence="4">race PST-78</strain>
    </source>
</reference>
<feature type="chain" id="PRO_5005550878" evidence="2">
    <location>
        <begin position="25"/>
        <end position="378"/>
    </location>
</feature>
<feature type="region of interest" description="Disordered" evidence="1">
    <location>
        <begin position="290"/>
        <end position="378"/>
    </location>
</feature>
<gene>
    <name evidence="3" type="ORF">PSTG_00384</name>
</gene>
<feature type="compositionally biased region" description="Acidic residues" evidence="1">
    <location>
        <begin position="290"/>
        <end position="299"/>
    </location>
</feature>
<name>A0A0L0W4Q8_9BASI</name>
<evidence type="ECO:0000313" key="4">
    <source>
        <dbReference type="Proteomes" id="UP000054564"/>
    </source>
</evidence>
<dbReference type="Proteomes" id="UP000054564">
    <property type="component" value="Unassembled WGS sequence"/>
</dbReference>
<comment type="caution">
    <text evidence="3">The sequence shown here is derived from an EMBL/GenBank/DDBJ whole genome shotgun (WGS) entry which is preliminary data.</text>
</comment>
<keyword evidence="4" id="KW-1185">Reference proteome</keyword>
<accession>A0A0L0W4Q8</accession>
<feature type="compositionally biased region" description="Basic and acidic residues" evidence="1">
    <location>
        <begin position="300"/>
        <end position="350"/>
    </location>
</feature>
<feature type="compositionally biased region" description="Basic and acidic residues" evidence="1">
    <location>
        <begin position="192"/>
        <end position="222"/>
    </location>
</feature>